<feature type="transmembrane region" description="Helical" evidence="1">
    <location>
        <begin position="72"/>
        <end position="94"/>
    </location>
</feature>
<feature type="transmembrane region" description="Helical" evidence="1">
    <location>
        <begin position="241"/>
        <end position="264"/>
    </location>
</feature>
<dbReference type="Proteomes" id="UP000095282">
    <property type="component" value="Unplaced"/>
</dbReference>
<keyword evidence="1" id="KW-0812">Transmembrane</keyword>
<dbReference type="Pfam" id="PF10321">
    <property type="entry name" value="7TM_GPCR_Srt"/>
    <property type="match status" value="1"/>
</dbReference>
<sequence length="352" mass="40573">MSTLKMSMFYVFTNSFTLWPDAYECPQNWTVSPHRPVLGSFFLFCGLLFILLYIPCFLVIIRKMPRNPVYQIMFALAIFDLSSLCVNTFGTGLFDIIGITFCDYPLPIFCIGSIVSGSWMTGCLSCVLLAVERCVEINPRFPLDFLFRKNVFPYVRVLMFCFAVYSYGFTKVTLFSLEYSCWFFDPLIGKDPTLYQTMPHTINNILVSTTTTILYVYMSYRLIFKFGYSTSMWLYKTKRQILFQAISLCSFHTATGFLYIYMQFFMVTPFLIIFSQFLWQCSSGAVCMSYLVFNRTIRNMVLKMVIPKKIRQKFGLYIGVDEHLAVEVAAASHLAVPGVNANGGIIKFDNYI</sequence>
<evidence type="ECO:0000313" key="2">
    <source>
        <dbReference type="Proteomes" id="UP000095282"/>
    </source>
</evidence>
<dbReference type="AlphaFoldDB" id="A0A1I7T901"/>
<dbReference type="PANTHER" id="PTHR23021">
    <property type="entry name" value="SERPENTINE RECEPTOR, CLASS T"/>
    <property type="match status" value="1"/>
</dbReference>
<keyword evidence="2" id="KW-1185">Reference proteome</keyword>
<keyword evidence="1" id="KW-0472">Membrane</keyword>
<dbReference type="STRING" id="1561998.A0A1I7T901"/>
<feature type="transmembrane region" description="Helical" evidence="1">
    <location>
        <begin position="201"/>
        <end position="220"/>
    </location>
</feature>
<dbReference type="WBParaSite" id="Csp11.Scaffold550.g3604.t1">
    <property type="protein sequence ID" value="Csp11.Scaffold550.g3604.t1"/>
    <property type="gene ID" value="Csp11.Scaffold550.g3604"/>
</dbReference>
<evidence type="ECO:0000256" key="1">
    <source>
        <dbReference type="SAM" id="Phobius"/>
    </source>
</evidence>
<accession>A0A1I7T901</accession>
<dbReference type="SUPFAM" id="SSF81321">
    <property type="entry name" value="Family A G protein-coupled receptor-like"/>
    <property type="match status" value="1"/>
</dbReference>
<dbReference type="eggNOG" id="ENOG502SNCU">
    <property type="taxonomic scope" value="Eukaryota"/>
</dbReference>
<feature type="transmembrane region" description="Helical" evidence="1">
    <location>
        <begin position="106"/>
        <end position="131"/>
    </location>
</feature>
<proteinExistence type="predicted"/>
<organism evidence="2 3">
    <name type="scientific">Caenorhabditis tropicalis</name>
    <dbReference type="NCBI Taxonomy" id="1561998"/>
    <lineage>
        <taxon>Eukaryota</taxon>
        <taxon>Metazoa</taxon>
        <taxon>Ecdysozoa</taxon>
        <taxon>Nematoda</taxon>
        <taxon>Chromadorea</taxon>
        <taxon>Rhabditida</taxon>
        <taxon>Rhabditina</taxon>
        <taxon>Rhabditomorpha</taxon>
        <taxon>Rhabditoidea</taxon>
        <taxon>Rhabditidae</taxon>
        <taxon>Peloderinae</taxon>
        <taxon>Caenorhabditis</taxon>
    </lineage>
</organism>
<feature type="transmembrane region" description="Helical" evidence="1">
    <location>
        <begin position="270"/>
        <end position="293"/>
    </location>
</feature>
<evidence type="ECO:0000313" key="3">
    <source>
        <dbReference type="WBParaSite" id="Csp11.Scaffold550.g3604.t1"/>
    </source>
</evidence>
<protein>
    <submittedName>
        <fullName evidence="3">Serpentine Receptor, class T</fullName>
    </submittedName>
</protein>
<reference evidence="3" key="1">
    <citation type="submission" date="2016-11" db="UniProtKB">
        <authorList>
            <consortium name="WormBaseParasite"/>
        </authorList>
    </citation>
    <scope>IDENTIFICATION</scope>
</reference>
<name>A0A1I7T901_9PELO</name>
<dbReference type="PANTHER" id="PTHR23021:SF23">
    <property type="entry name" value="G_PROTEIN_RECEP_F1_2 DOMAIN-CONTAINING PROTEIN-RELATED"/>
    <property type="match status" value="1"/>
</dbReference>
<feature type="transmembrane region" description="Helical" evidence="1">
    <location>
        <begin position="37"/>
        <end position="60"/>
    </location>
</feature>
<feature type="transmembrane region" description="Helical" evidence="1">
    <location>
        <begin position="151"/>
        <end position="169"/>
    </location>
</feature>
<dbReference type="InterPro" id="IPR019425">
    <property type="entry name" value="7TM_GPCR_serpentine_rcpt_Srt"/>
</dbReference>
<keyword evidence="1" id="KW-1133">Transmembrane helix</keyword>